<dbReference type="Pfam" id="PF03544">
    <property type="entry name" value="TonB_C"/>
    <property type="match status" value="1"/>
</dbReference>
<feature type="compositionally biased region" description="Basic and acidic residues" evidence="10">
    <location>
        <begin position="102"/>
        <end position="131"/>
    </location>
</feature>
<evidence type="ECO:0000256" key="11">
    <source>
        <dbReference type="SAM" id="Phobius"/>
    </source>
</evidence>
<evidence type="ECO:0000259" key="12">
    <source>
        <dbReference type="PROSITE" id="PS52015"/>
    </source>
</evidence>
<dbReference type="InterPro" id="IPR051045">
    <property type="entry name" value="TonB-dependent_transducer"/>
</dbReference>
<keyword evidence="9 11" id="KW-0472">Membrane</keyword>
<evidence type="ECO:0000256" key="4">
    <source>
        <dbReference type="ARBA" id="ARBA00022475"/>
    </source>
</evidence>
<evidence type="ECO:0000313" key="14">
    <source>
        <dbReference type="Proteomes" id="UP000680679"/>
    </source>
</evidence>
<protein>
    <recommendedName>
        <fullName evidence="12">TonB C-terminal domain-containing protein</fullName>
    </recommendedName>
</protein>
<comment type="subcellular location">
    <subcellularLocation>
        <location evidence="1">Cell inner membrane</location>
        <topology evidence="1">Single-pass membrane protein</topology>
        <orientation evidence="1">Periplasmic side</orientation>
    </subcellularLocation>
</comment>
<dbReference type="Proteomes" id="UP000680679">
    <property type="component" value="Chromosome"/>
</dbReference>
<dbReference type="NCBIfam" id="TIGR01352">
    <property type="entry name" value="tonB_Cterm"/>
    <property type="match status" value="1"/>
</dbReference>
<feature type="transmembrane region" description="Helical" evidence="11">
    <location>
        <begin position="7"/>
        <end position="26"/>
    </location>
</feature>
<dbReference type="SUPFAM" id="SSF74653">
    <property type="entry name" value="TolA/TonB C-terminal domain"/>
    <property type="match status" value="1"/>
</dbReference>
<keyword evidence="3" id="KW-0813">Transport</keyword>
<dbReference type="PANTHER" id="PTHR33446">
    <property type="entry name" value="PROTEIN TONB-RELATED"/>
    <property type="match status" value="1"/>
</dbReference>
<evidence type="ECO:0000256" key="1">
    <source>
        <dbReference type="ARBA" id="ARBA00004383"/>
    </source>
</evidence>
<feature type="domain" description="TonB C-terminal" evidence="12">
    <location>
        <begin position="206"/>
        <end position="297"/>
    </location>
</feature>
<dbReference type="PROSITE" id="PS52015">
    <property type="entry name" value="TONB_CTD"/>
    <property type="match status" value="1"/>
</dbReference>
<keyword evidence="5" id="KW-0997">Cell inner membrane</keyword>
<keyword evidence="8 11" id="KW-1133">Transmembrane helix</keyword>
<dbReference type="EMBL" id="AP024563">
    <property type="protein sequence ID" value="BCU08017.1"/>
    <property type="molecule type" value="Genomic_DNA"/>
</dbReference>
<comment type="similarity">
    <text evidence="2">Belongs to the TonB family.</text>
</comment>
<evidence type="ECO:0000256" key="5">
    <source>
        <dbReference type="ARBA" id="ARBA00022519"/>
    </source>
</evidence>
<dbReference type="RefSeq" id="WP_213379059.1">
    <property type="nucleotide sequence ID" value="NZ_AP024563.1"/>
</dbReference>
<dbReference type="InterPro" id="IPR037682">
    <property type="entry name" value="TonB_C"/>
</dbReference>
<dbReference type="InterPro" id="IPR006260">
    <property type="entry name" value="TonB/TolA_C"/>
</dbReference>
<feature type="compositionally biased region" description="Polar residues" evidence="10">
    <location>
        <begin position="70"/>
        <end position="80"/>
    </location>
</feature>
<keyword evidence="14" id="KW-1185">Reference proteome</keyword>
<keyword evidence="4" id="KW-1003">Cell membrane</keyword>
<sequence length="297" mass="31068">MEIRAHHWLIALTVAGAVHGVVLLVWPTPSSPTPQAEPVYSLRLAVSEPPGGTGADEPGGGGDPEPIATEQPTPTLTTSAPMPKDAIRTPPSAPTTTPKTPTPEEPRGAKSVEVAKARKREEPKRPVETRQVRPKNVSVKPPAPSKPAAGAESHSTGSGAIASTAGKGTSDSAAKGDRTQAGRGGSGRGANDGGAGQGVDPANVRRYHATLAAWLARHKRYPEPARRRQEQGVVRVTFSIDRQGRLLSHRIESSSGYPVLDQEVKAMLQRASPMPPIPASLGLGTLTITVPISFSLR</sequence>
<evidence type="ECO:0000256" key="8">
    <source>
        <dbReference type="ARBA" id="ARBA00022989"/>
    </source>
</evidence>
<keyword evidence="6 11" id="KW-0812">Transmembrane</keyword>
<gene>
    <name evidence="13" type="ORF">Atep_26940</name>
</gene>
<dbReference type="Gene3D" id="3.30.1150.10">
    <property type="match status" value="1"/>
</dbReference>
<keyword evidence="7" id="KW-0653">Protein transport</keyword>
<evidence type="ECO:0000256" key="9">
    <source>
        <dbReference type="ARBA" id="ARBA00023136"/>
    </source>
</evidence>
<feature type="compositionally biased region" description="Gly residues" evidence="10">
    <location>
        <begin position="182"/>
        <end position="197"/>
    </location>
</feature>
<name>A0ABN6GDJ2_9GAMM</name>
<reference evidence="13 14" key="1">
    <citation type="submission" date="2021-04" db="EMBL/GenBank/DDBJ databases">
        <title>Complete genome sequencing of Allochromatium tepidum strain NZ.</title>
        <authorList>
            <person name="Tsukatani Y."/>
            <person name="Mori H."/>
        </authorList>
    </citation>
    <scope>NUCLEOTIDE SEQUENCE [LARGE SCALE GENOMIC DNA]</scope>
    <source>
        <strain evidence="13 14">NZ</strain>
    </source>
</reference>
<feature type="compositionally biased region" description="Gly residues" evidence="10">
    <location>
        <begin position="51"/>
        <end position="63"/>
    </location>
</feature>
<evidence type="ECO:0000256" key="10">
    <source>
        <dbReference type="SAM" id="MobiDB-lite"/>
    </source>
</evidence>
<evidence type="ECO:0000313" key="13">
    <source>
        <dbReference type="EMBL" id="BCU08017.1"/>
    </source>
</evidence>
<evidence type="ECO:0000256" key="2">
    <source>
        <dbReference type="ARBA" id="ARBA00006555"/>
    </source>
</evidence>
<evidence type="ECO:0000256" key="3">
    <source>
        <dbReference type="ARBA" id="ARBA00022448"/>
    </source>
</evidence>
<accession>A0ABN6GDJ2</accession>
<proteinExistence type="inferred from homology"/>
<feature type="region of interest" description="Disordered" evidence="10">
    <location>
        <begin position="45"/>
        <end position="202"/>
    </location>
</feature>
<organism evidence="13 14">
    <name type="scientific">Allochromatium tepidum</name>
    <dbReference type="NCBI Taxonomy" id="553982"/>
    <lineage>
        <taxon>Bacteria</taxon>
        <taxon>Pseudomonadati</taxon>
        <taxon>Pseudomonadota</taxon>
        <taxon>Gammaproteobacteria</taxon>
        <taxon>Chromatiales</taxon>
        <taxon>Chromatiaceae</taxon>
        <taxon>Allochromatium</taxon>
    </lineage>
</organism>
<evidence type="ECO:0000256" key="7">
    <source>
        <dbReference type="ARBA" id="ARBA00022927"/>
    </source>
</evidence>
<evidence type="ECO:0000256" key="6">
    <source>
        <dbReference type="ARBA" id="ARBA00022692"/>
    </source>
</evidence>